<keyword evidence="1" id="KW-0812">Transmembrane</keyword>
<evidence type="ECO:0000313" key="2">
    <source>
        <dbReference type="EMBL" id="NNG38224.1"/>
    </source>
</evidence>
<dbReference type="RefSeq" id="WP_171151768.1">
    <property type="nucleotide sequence ID" value="NZ_JABENB010000001.1"/>
</dbReference>
<evidence type="ECO:0000256" key="1">
    <source>
        <dbReference type="SAM" id="Phobius"/>
    </source>
</evidence>
<proteinExistence type="predicted"/>
<accession>A0A849ABD6</accession>
<sequence length="69" mass="6868">MTPDEQQARTNTTGRAVNRAVIVVAAPLAGLLATQVGERDTLAVAAGAFAVSCAVLAGSTVRTANLTAS</sequence>
<name>A0A849ABD6_9MICO</name>
<comment type="caution">
    <text evidence="2">The sequence shown here is derived from an EMBL/GenBank/DDBJ whole genome shotgun (WGS) entry which is preliminary data.</text>
</comment>
<reference evidence="2 3" key="1">
    <citation type="submission" date="2020-05" db="EMBL/GenBank/DDBJ databases">
        <title>Flexivirga sp. ID2601S isolated from air conditioner.</title>
        <authorList>
            <person name="Kim D.H."/>
        </authorList>
    </citation>
    <scope>NUCLEOTIDE SEQUENCE [LARGE SCALE GENOMIC DNA]</scope>
    <source>
        <strain evidence="2 3">ID2601S</strain>
    </source>
</reference>
<evidence type="ECO:0008006" key="4">
    <source>
        <dbReference type="Google" id="ProtNLM"/>
    </source>
</evidence>
<feature type="transmembrane region" description="Helical" evidence="1">
    <location>
        <begin position="42"/>
        <end position="61"/>
    </location>
</feature>
<dbReference type="AlphaFoldDB" id="A0A849ABD6"/>
<protein>
    <recommendedName>
        <fullName evidence="4">MFS transporter</fullName>
    </recommendedName>
</protein>
<dbReference type="EMBL" id="JABENB010000001">
    <property type="protein sequence ID" value="NNG38224.1"/>
    <property type="molecule type" value="Genomic_DNA"/>
</dbReference>
<keyword evidence="1" id="KW-1133">Transmembrane helix</keyword>
<keyword evidence="3" id="KW-1185">Reference proteome</keyword>
<gene>
    <name evidence="2" type="ORF">HJ588_02915</name>
</gene>
<feature type="transmembrane region" description="Helical" evidence="1">
    <location>
        <begin position="16"/>
        <end position="36"/>
    </location>
</feature>
<keyword evidence="1" id="KW-0472">Membrane</keyword>
<dbReference type="Proteomes" id="UP000557772">
    <property type="component" value="Unassembled WGS sequence"/>
</dbReference>
<evidence type="ECO:0000313" key="3">
    <source>
        <dbReference type="Proteomes" id="UP000557772"/>
    </source>
</evidence>
<organism evidence="2 3">
    <name type="scientific">Flexivirga aerilata</name>
    <dbReference type="NCBI Taxonomy" id="1656889"/>
    <lineage>
        <taxon>Bacteria</taxon>
        <taxon>Bacillati</taxon>
        <taxon>Actinomycetota</taxon>
        <taxon>Actinomycetes</taxon>
        <taxon>Micrococcales</taxon>
        <taxon>Dermacoccaceae</taxon>
        <taxon>Flexivirga</taxon>
    </lineage>
</organism>